<dbReference type="RefSeq" id="XP_025546994.1">
    <property type="nucleotide sequence ID" value="XM_025700789.1"/>
</dbReference>
<accession>A0A395HJ84</accession>
<keyword evidence="9" id="KW-1185">Reference proteome</keyword>
<dbReference type="VEuPathDB" id="FungiDB:BO97DRAFT_480969"/>
<dbReference type="GO" id="GO:1990234">
    <property type="term" value="C:transferase complex"/>
    <property type="evidence" value="ECO:0007669"/>
    <property type="project" value="UniProtKB-ARBA"/>
</dbReference>
<dbReference type="Gene3D" id="3.40.50.300">
    <property type="entry name" value="P-loop containing nucleotide triphosphate hydrolases"/>
    <property type="match status" value="1"/>
</dbReference>
<dbReference type="EMBL" id="KZ824323">
    <property type="protein sequence ID" value="RAL07840.1"/>
    <property type="molecule type" value="Genomic_DNA"/>
</dbReference>
<dbReference type="InterPro" id="IPR027417">
    <property type="entry name" value="P-loop_NTPase"/>
</dbReference>
<evidence type="ECO:0000256" key="2">
    <source>
        <dbReference type="ARBA" id="ARBA00022574"/>
    </source>
</evidence>
<dbReference type="GO" id="GO:0005634">
    <property type="term" value="C:nucleus"/>
    <property type="evidence" value="ECO:0007669"/>
    <property type="project" value="TreeGrafter"/>
</dbReference>
<dbReference type="PROSITE" id="PS00678">
    <property type="entry name" value="WD_REPEATS_1"/>
    <property type="match status" value="6"/>
</dbReference>
<comment type="subcellular location">
    <subcellularLocation>
        <location evidence="1">Mitochondrion outer membrane</location>
        <topology evidence="1">Peripheral membrane protein</topology>
        <orientation evidence="1">Cytoplasmic side</orientation>
    </subcellularLocation>
</comment>
<dbReference type="InterPro" id="IPR036322">
    <property type="entry name" value="WD40_repeat_dom_sf"/>
</dbReference>
<dbReference type="SUPFAM" id="SSF52540">
    <property type="entry name" value="P-loop containing nucleoside triphosphate hydrolases"/>
    <property type="match status" value="1"/>
</dbReference>
<dbReference type="InterPro" id="IPR020472">
    <property type="entry name" value="WD40_PAC1"/>
</dbReference>
<evidence type="ECO:0000256" key="3">
    <source>
        <dbReference type="ARBA" id="ARBA00022737"/>
    </source>
</evidence>
<dbReference type="PANTHER" id="PTHR22847">
    <property type="entry name" value="WD40 REPEAT PROTEIN"/>
    <property type="match status" value="1"/>
</dbReference>
<feature type="domain" description="Nephrocystin 3-like N-terminal" evidence="7">
    <location>
        <begin position="61"/>
        <end position="220"/>
    </location>
</feature>
<evidence type="ECO:0000313" key="8">
    <source>
        <dbReference type="EMBL" id="RAL07840.1"/>
    </source>
</evidence>
<name>A0A395HJ84_ASPHC</name>
<dbReference type="Pfam" id="PF00400">
    <property type="entry name" value="WD40"/>
    <property type="match status" value="10"/>
</dbReference>
<dbReference type="SUPFAM" id="SSF50978">
    <property type="entry name" value="WD40 repeat-like"/>
    <property type="match status" value="2"/>
</dbReference>
<dbReference type="OrthoDB" id="674604at2759"/>
<keyword evidence="2" id="KW-0853">WD repeat</keyword>
<evidence type="ECO:0000256" key="1">
    <source>
        <dbReference type="ARBA" id="ARBA00004570"/>
    </source>
</evidence>
<dbReference type="Pfam" id="PF24883">
    <property type="entry name" value="NPHP3_N"/>
    <property type="match status" value="1"/>
</dbReference>
<dbReference type="STRING" id="1450537.A0A395HJ84"/>
<dbReference type="AlphaFoldDB" id="A0A395HJ84"/>
<gene>
    <name evidence="8" type="ORF">BO97DRAFT_480969</name>
</gene>
<dbReference type="Proteomes" id="UP000248961">
    <property type="component" value="Unassembled WGS sequence"/>
</dbReference>
<dbReference type="InterPro" id="IPR019775">
    <property type="entry name" value="WD40_repeat_CS"/>
</dbReference>
<organism evidence="8 9">
    <name type="scientific">Aspergillus homomorphus (strain CBS 101889)</name>
    <dbReference type="NCBI Taxonomy" id="1450537"/>
    <lineage>
        <taxon>Eukaryota</taxon>
        <taxon>Fungi</taxon>
        <taxon>Dikarya</taxon>
        <taxon>Ascomycota</taxon>
        <taxon>Pezizomycotina</taxon>
        <taxon>Eurotiomycetes</taxon>
        <taxon>Eurotiomycetidae</taxon>
        <taxon>Eurotiales</taxon>
        <taxon>Aspergillaceae</taxon>
        <taxon>Aspergillus</taxon>
        <taxon>Aspergillus subgen. Circumdati</taxon>
    </lineage>
</organism>
<dbReference type="SMART" id="SM00320">
    <property type="entry name" value="WD40"/>
    <property type="match status" value="11"/>
</dbReference>
<comment type="similarity">
    <text evidence="4">Belongs to the WD repeat MDV1/CAF4 family.</text>
</comment>
<protein>
    <recommendedName>
        <fullName evidence="5">Mitochondrial division protein 1</fullName>
    </recommendedName>
</protein>
<evidence type="ECO:0000256" key="5">
    <source>
        <dbReference type="ARBA" id="ARBA00039789"/>
    </source>
</evidence>
<dbReference type="GO" id="GO:0005741">
    <property type="term" value="C:mitochondrial outer membrane"/>
    <property type="evidence" value="ECO:0007669"/>
    <property type="project" value="UniProtKB-SubCell"/>
</dbReference>
<comment type="function">
    <text evidence="6">Involved in mitochondrial fission. Acts as an adapter protein required to form mitochondrial fission complexes. Formation of these complexes is required to promote constriction and fission of the mitochondrial compartment at a late step in mitochondrial division.</text>
</comment>
<dbReference type="PANTHER" id="PTHR22847:SF637">
    <property type="entry name" value="WD REPEAT DOMAIN 5B"/>
    <property type="match status" value="1"/>
</dbReference>
<dbReference type="InterPro" id="IPR015943">
    <property type="entry name" value="WD40/YVTN_repeat-like_dom_sf"/>
</dbReference>
<dbReference type="SUPFAM" id="SSF82171">
    <property type="entry name" value="DPP6 N-terminal domain-like"/>
    <property type="match status" value="1"/>
</dbReference>
<evidence type="ECO:0000259" key="7">
    <source>
        <dbReference type="Pfam" id="PF24883"/>
    </source>
</evidence>
<dbReference type="PRINTS" id="PR00320">
    <property type="entry name" value="GPROTEINBRPT"/>
</dbReference>
<dbReference type="GeneID" id="37205078"/>
<sequence>MNSTAYFTGHNAGIQVGQNPGQINSQFNYNYYNQQDDSKSINPELDKQRIEKEKGGLLRDSYRWVLDHDDFKSWRYTAGNQMLWIKGDPGKGKTMLICGIINELSEKATQDNINIAYFFCQATNARINSATAILQGLISMLGKQQPLLQTHIPAKFFGNENGWFELRSVFGKILQDPAIKKTYLMIDALDECVTDQDRLLEFIEEESSGHQHVRWIVSSRNWPSIEKYLDNTTGIRLQLELNEDKLAAAVNYFIKYKVEELSKRNKYTLEKRKMVENHLLLNAKGTFLWVALVCKQLKDISARHLQKKLKDFPPGLDEFYHRMFGNIQDLDDDVELCLSLLGIITTVYRPITLDELSLYLESQDEILYDDLQEIVKLCGSFLTLQNRIITLVHQSAQDFLLTHASQDIAPHGIQGIHYSIFSKSLKSLHETLQQDIYNLGDPAVSIIQVNQPDPDPLATIRYACVHWTDHLKDYFPRKETSKQIQDTMLLDTFLRQDLLHWVEALSLIRILSEGAKSMIKLEELLKVRARETELISRVQDAYRFIIHNRVMIESYPLQTYVSAIFFCPQESITRHQFGLKVLEWISGKNVVEERWSACLQTLEGHNDSVRSIVFSHDSKILASASYDKTIKLWDTDSGTCLQTLEGHDALVFSIVFSHNSKLLASASGDNTVKLWDTDSGACLQTLEDHDASVWSVVFSHNSKLLASASGDNTVKLWDTDSGTCLQTLKGHDAWVHCIVFSHNSKLLASASGDKTIKLWDTNSSACLQRLEGHDASVFSIVFSHESKLLASASGDNTVKLWDTDSGACLQTLEGHDTPVWSVVFSHDSKLIASASDDKTVKLWDTGSGTCLQTLEGHDAPVWSVVFSHDSKLLASASNDKTVKLWDTGSGACLQTLKGHNAQVQSVVFSHDSKLLASASGDNTVKLWDAGSSACLQTVEGHNDWVRFLVFSHDSKLLASASGDKTVKLWDTDSGTCLQTLKGHTSASDDNIIKLWDTGSGTCLQTLGGHDNIVFSMIFSYDSKLLASASDDKTVKLWDAGSGVCLQTLKGHGNAVIKLDIINSSLETNMGIFNLSFLAEPTFSQARHEVLHSQGFGISPDQTWITWNSVNLLKLPSIFKVSASADESLY</sequence>
<dbReference type="Gene3D" id="2.130.10.10">
    <property type="entry name" value="YVTN repeat-like/Quinoprotein amine dehydrogenase"/>
    <property type="match status" value="6"/>
</dbReference>
<evidence type="ECO:0000313" key="9">
    <source>
        <dbReference type="Proteomes" id="UP000248961"/>
    </source>
</evidence>
<dbReference type="InterPro" id="IPR001680">
    <property type="entry name" value="WD40_rpt"/>
</dbReference>
<reference evidence="8 9" key="1">
    <citation type="submission" date="2018-02" db="EMBL/GenBank/DDBJ databases">
        <title>The genomes of Aspergillus section Nigri reveals drivers in fungal speciation.</title>
        <authorList>
            <consortium name="DOE Joint Genome Institute"/>
            <person name="Vesth T.C."/>
            <person name="Nybo J."/>
            <person name="Theobald S."/>
            <person name="Brandl J."/>
            <person name="Frisvad J.C."/>
            <person name="Nielsen K.F."/>
            <person name="Lyhne E.K."/>
            <person name="Kogle M.E."/>
            <person name="Kuo A."/>
            <person name="Riley R."/>
            <person name="Clum A."/>
            <person name="Nolan M."/>
            <person name="Lipzen A."/>
            <person name="Salamov A."/>
            <person name="Henrissat B."/>
            <person name="Wiebenga A."/>
            <person name="De vries R.P."/>
            <person name="Grigoriev I.V."/>
            <person name="Mortensen U.H."/>
            <person name="Andersen M.R."/>
            <person name="Baker S.E."/>
        </authorList>
    </citation>
    <scope>NUCLEOTIDE SEQUENCE [LARGE SCALE GENOMIC DNA]</scope>
    <source>
        <strain evidence="8 9">CBS 101889</strain>
    </source>
</reference>
<proteinExistence type="inferred from homology"/>
<dbReference type="InterPro" id="IPR056884">
    <property type="entry name" value="NPHP3-like_N"/>
</dbReference>
<evidence type="ECO:0000256" key="6">
    <source>
        <dbReference type="ARBA" id="ARBA00043913"/>
    </source>
</evidence>
<keyword evidence="3" id="KW-0677">Repeat</keyword>
<dbReference type="CDD" id="cd00200">
    <property type="entry name" value="WD40"/>
    <property type="match status" value="2"/>
</dbReference>
<evidence type="ECO:0000256" key="4">
    <source>
        <dbReference type="ARBA" id="ARBA00038415"/>
    </source>
</evidence>